<feature type="compositionally biased region" description="Low complexity" evidence="2">
    <location>
        <begin position="91"/>
        <end position="104"/>
    </location>
</feature>
<name>A0A6P6Y6R5_DERPT</name>
<dbReference type="OrthoDB" id="276323at2759"/>
<proteinExistence type="inferred from homology"/>
<dbReference type="GO" id="GO:0007165">
    <property type="term" value="P:signal transduction"/>
    <property type="evidence" value="ECO:0007669"/>
    <property type="project" value="TreeGrafter"/>
</dbReference>
<feature type="region of interest" description="Disordered" evidence="2">
    <location>
        <begin position="1"/>
        <end position="109"/>
    </location>
</feature>
<keyword evidence="3" id="KW-1185">Reference proteome</keyword>
<dbReference type="PANTHER" id="PTHR12832">
    <property type="entry name" value="TESTIS-SPECIFIC PROTEIN PBS13 T-COMPLEX 11"/>
    <property type="match status" value="1"/>
</dbReference>
<dbReference type="Proteomes" id="UP000515146">
    <property type="component" value="Unplaced"/>
</dbReference>
<dbReference type="KEGG" id="dpte:113795007"/>
<organism evidence="3 4">
    <name type="scientific">Dermatophagoides pteronyssinus</name>
    <name type="common">European house dust mite</name>
    <dbReference type="NCBI Taxonomy" id="6956"/>
    <lineage>
        <taxon>Eukaryota</taxon>
        <taxon>Metazoa</taxon>
        <taxon>Ecdysozoa</taxon>
        <taxon>Arthropoda</taxon>
        <taxon>Chelicerata</taxon>
        <taxon>Arachnida</taxon>
        <taxon>Acari</taxon>
        <taxon>Acariformes</taxon>
        <taxon>Sarcoptiformes</taxon>
        <taxon>Astigmata</taxon>
        <taxon>Psoroptidia</taxon>
        <taxon>Analgoidea</taxon>
        <taxon>Pyroglyphidae</taxon>
        <taxon>Dermatophagoidinae</taxon>
        <taxon>Dermatophagoides</taxon>
    </lineage>
</organism>
<evidence type="ECO:0000313" key="3">
    <source>
        <dbReference type="Proteomes" id="UP000515146"/>
    </source>
</evidence>
<dbReference type="PANTHER" id="PTHR12832:SF11">
    <property type="entry name" value="LD23868P"/>
    <property type="match status" value="1"/>
</dbReference>
<dbReference type="GeneID" id="113795007"/>
<dbReference type="RefSeq" id="XP_027200981.1">
    <property type="nucleotide sequence ID" value="XM_027345180.1"/>
</dbReference>
<evidence type="ECO:0000313" key="4">
    <source>
        <dbReference type="RefSeq" id="XP_027200980.1"/>
    </source>
</evidence>
<reference evidence="4 5" key="1">
    <citation type="submission" date="2025-04" db="UniProtKB">
        <authorList>
            <consortium name="RefSeq"/>
        </authorList>
    </citation>
    <scope>IDENTIFICATION</scope>
    <source>
        <strain evidence="4 5">Airmid</strain>
    </source>
</reference>
<feature type="compositionally biased region" description="Low complexity" evidence="2">
    <location>
        <begin position="153"/>
        <end position="168"/>
    </location>
</feature>
<feature type="compositionally biased region" description="Low complexity" evidence="2">
    <location>
        <begin position="39"/>
        <end position="52"/>
    </location>
</feature>
<sequence>MQNNTNDGEKFEQTQSSTKSSSSSNNEIFHLDTNDEQPSSSSSPSSFSMKSSTAGRKNGFNDDERDEHEHHHRKEFHNNDDDDTDNKRQRPTPSSSSNNPSSTNQMPIFGITPPNFVSFEEIMKTANEMNRMALVNEIVLNKDFKLERKEESSSSSSTTTTSPLSKLESNVRETMKKAFWNILEEQLAEQPPNYQQAISLLNEIKETLLLFLMPQHVQLKNEIDEILDIELIKQKVENGIFDFQRYSQYILSVCSRLCCPVRDEMIKKLTEIKDMIPLFKGIFELLEVMRLDFANFYIQQFRPHIQLASVEYEREKFKNLIEAHQKYQIDVLEYTSKWIRRNYECLDLSHETDMKKLFNKVLISSYIDLLQCLNPSFNCYMINNSDEQKTEDDYPETLLLIRNRIDLVREKIFKVTLISSVFVVTFAAIGEPLQSIKDFRLKLKQDLEAIMNTSSGDDEQQQKIPLQYLKLNDLKSMLTSISIQVRTSIEKALNDYQAPGLSETKLDSLKYQINELSTPGNRIRSVMERRILEFIERVIQSPSSQTAAPIQVPSGLSTFANELIQIASEFTRFVSYNRAVYSPYYTKIIAEIAGPTHFIPQNELKTIEKSFYG</sequence>
<evidence type="ECO:0000256" key="2">
    <source>
        <dbReference type="SAM" id="MobiDB-lite"/>
    </source>
</evidence>
<gene>
    <name evidence="4 5" type="primary">LOC113795007</name>
</gene>
<comment type="similarity">
    <text evidence="1">Belongs to the TCP11 family.</text>
</comment>
<dbReference type="InterPro" id="IPR008862">
    <property type="entry name" value="Tcp11"/>
</dbReference>
<accession>A0A6P6Y6R5</accession>
<dbReference type="OMA" id="QIVMCAS"/>
<evidence type="ECO:0000313" key="5">
    <source>
        <dbReference type="RefSeq" id="XP_027200981.1"/>
    </source>
</evidence>
<evidence type="ECO:0000256" key="1">
    <source>
        <dbReference type="ARBA" id="ARBA00010954"/>
    </source>
</evidence>
<dbReference type="RefSeq" id="XP_027200980.1">
    <property type="nucleotide sequence ID" value="XM_027345179.1"/>
</dbReference>
<dbReference type="Pfam" id="PF05794">
    <property type="entry name" value="Tcp11"/>
    <property type="match status" value="1"/>
</dbReference>
<feature type="compositionally biased region" description="Low complexity" evidence="2">
    <location>
        <begin position="13"/>
        <end position="24"/>
    </location>
</feature>
<feature type="region of interest" description="Disordered" evidence="2">
    <location>
        <begin position="147"/>
        <end position="168"/>
    </location>
</feature>
<protein>
    <submittedName>
        <fullName evidence="4 5">T-complex protein 11-like protein 1</fullName>
    </submittedName>
</protein>
<dbReference type="AlphaFoldDB" id="A0A6P6Y6R5"/>